<evidence type="ECO:0000256" key="5">
    <source>
        <dbReference type="ARBA" id="ARBA00022837"/>
    </source>
</evidence>
<keyword evidence="3" id="KW-0732">Signal</keyword>
<evidence type="ECO:0000256" key="8">
    <source>
        <dbReference type="ARBA" id="ARBA00023018"/>
    </source>
</evidence>
<evidence type="ECO:0000256" key="12">
    <source>
        <dbReference type="ARBA" id="ARBA00035006"/>
    </source>
</evidence>
<dbReference type="InterPro" id="IPR002126">
    <property type="entry name" value="Cadherin-like_dom"/>
</dbReference>
<keyword evidence="9" id="KW-0472">Membrane</keyword>
<dbReference type="GO" id="GO:0045211">
    <property type="term" value="C:postsynaptic membrane"/>
    <property type="evidence" value="ECO:0007669"/>
    <property type="project" value="UniProtKB-SubCell"/>
</dbReference>
<keyword evidence="10" id="KW-0325">Glycoprotein</keyword>
<comment type="similarity">
    <text evidence="13">Belongs to the calsyntenin family.</text>
</comment>
<accession>A0A060XU31</accession>
<dbReference type="SUPFAM" id="SSF49313">
    <property type="entry name" value="Cadherin-like"/>
    <property type="match status" value="2"/>
</dbReference>
<evidence type="ECO:0000256" key="1">
    <source>
        <dbReference type="ARBA" id="ARBA00022475"/>
    </source>
</evidence>
<dbReference type="SMART" id="SM00112">
    <property type="entry name" value="CA"/>
    <property type="match status" value="2"/>
</dbReference>
<dbReference type="PROSITE" id="PS50268">
    <property type="entry name" value="CADHERIN_2"/>
    <property type="match status" value="2"/>
</dbReference>
<sequence length="329" mass="36392">MVWRHLVLNGTSGEGQLRARGLVDCELQKEYTFIIQAHDCGAGPGGTGGKKSHKAVVHIQVNDVNEFSPVFREAQYHVAVTEGKIYDNILQVEATDQDCSPQYSQICNYQITTSNTPFAIDRNGNIRNTEKLSFDKQQQYEVLVTAFDCGQKRSTESVAVHIYVKPVCKPGWQGWDKRVDYEPGTGSKQLFPKMNLETCGGLLSSVRTTVELQTSHIGKGCDRETYSEKSLQKLCGTYLMGYIHSITKSMWTPACRRSPSKNMGLICSWSLLCCYNSLHSSGSRHFNSSQRCSMVLRSGLCAGQTSSSTPISTNHFSLDLALCIGALSC</sequence>
<dbReference type="GO" id="GO:0050806">
    <property type="term" value="P:positive regulation of synaptic transmission"/>
    <property type="evidence" value="ECO:0007669"/>
    <property type="project" value="TreeGrafter"/>
</dbReference>
<dbReference type="Gene3D" id="2.60.40.60">
    <property type="entry name" value="Cadherins"/>
    <property type="match status" value="2"/>
</dbReference>
<dbReference type="Proteomes" id="UP000193380">
    <property type="component" value="Unassembled WGS sequence"/>
</dbReference>
<evidence type="ECO:0000313" key="16">
    <source>
        <dbReference type="EMBL" id="CDQ80634.1"/>
    </source>
</evidence>
<evidence type="ECO:0000259" key="15">
    <source>
        <dbReference type="PROSITE" id="PS50268"/>
    </source>
</evidence>
<keyword evidence="4" id="KW-0677">Repeat</keyword>
<evidence type="ECO:0000256" key="7">
    <source>
        <dbReference type="ARBA" id="ARBA00022989"/>
    </source>
</evidence>
<evidence type="ECO:0000256" key="9">
    <source>
        <dbReference type="ARBA" id="ARBA00023136"/>
    </source>
</evidence>
<organism evidence="16 17">
    <name type="scientific">Oncorhynchus mykiss</name>
    <name type="common">Rainbow trout</name>
    <name type="synonym">Salmo gairdneri</name>
    <dbReference type="NCBI Taxonomy" id="8022"/>
    <lineage>
        <taxon>Eukaryota</taxon>
        <taxon>Metazoa</taxon>
        <taxon>Chordata</taxon>
        <taxon>Craniata</taxon>
        <taxon>Vertebrata</taxon>
        <taxon>Euteleostomi</taxon>
        <taxon>Actinopterygii</taxon>
        <taxon>Neopterygii</taxon>
        <taxon>Teleostei</taxon>
        <taxon>Protacanthopterygii</taxon>
        <taxon>Salmoniformes</taxon>
        <taxon>Salmonidae</taxon>
        <taxon>Salmoninae</taxon>
        <taxon>Oncorhynchus</taxon>
    </lineage>
</organism>
<feature type="domain" description="Cadherin" evidence="15">
    <location>
        <begin position="6"/>
        <end position="71"/>
    </location>
</feature>
<dbReference type="GO" id="GO:0051965">
    <property type="term" value="P:positive regulation of synapse assembly"/>
    <property type="evidence" value="ECO:0007669"/>
    <property type="project" value="TreeGrafter"/>
</dbReference>
<keyword evidence="1" id="KW-1003">Cell membrane</keyword>
<comment type="subcellular location">
    <subcellularLocation>
        <location evidence="12">Postsynaptic cell membrane</location>
        <topology evidence="12">Single-pass type I membrane protein</topology>
    </subcellularLocation>
</comment>
<reference evidence="16" key="1">
    <citation type="journal article" date="2014" name="Nat. Commun.">
        <title>The rainbow trout genome provides novel insights into evolution after whole-genome duplication in vertebrates.</title>
        <authorList>
            <person name="Berthelot C."/>
            <person name="Brunet F."/>
            <person name="Chalopin D."/>
            <person name="Juanchich A."/>
            <person name="Bernard M."/>
            <person name="Noel B."/>
            <person name="Bento P."/>
            <person name="Da Silva C."/>
            <person name="Labadie K."/>
            <person name="Alberti A."/>
            <person name="Aury J.M."/>
            <person name="Louis A."/>
            <person name="Dehais P."/>
            <person name="Bardou P."/>
            <person name="Montfort J."/>
            <person name="Klopp C."/>
            <person name="Cabau C."/>
            <person name="Gaspin C."/>
            <person name="Thorgaard G.H."/>
            <person name="Boussaha M."/>
            <person name="Quillet E."/>
            <person name="Guyomard R."/>
            <person name="Galiana D."/>
            <person name="Bobe J."/>
            <person name="Volff J.N."/>
            <person name="Genet C."/>
            <person name="Wincker P."/>
            <person name="Jaillon O."/>
            <person name="Roest Crollius H."/>
            <person name="Guiguen Y."/>
        </authorList>
    </citation>
    <scope>NUCLEOTIDE SEQUENCE [LARGE SCALE GENOMIC DNA]</scope>
</reference>
<dbReference type="STRING" id="8022.A0A060XU31"/>
<dbReference type="FunFam" id="2.60.40.60:FF:000025">
    <property type="entry name" value="Calsyntenin 1"/>
    <property type="match status" value="1"/>
</dbReference>
<dbReference type="GO" id="GO:0009986">
    <property type="term" value="C:cell surface"/>
    <property type="evidence" value="ECO:0007669"/>
    <property type="project" value="TreeGrafter"/>
</dbReference>
<keyword evidence="11" id="KW-0628">Postsynaptic cell membrane</keyword>
<dbReference type="PaxDb" id="8022-A0A060XU31"/>
<name>A0A060XU31_ONCMY</name>
<evidence type="ECO:0000256" key="3">
    <source>
        <dbReference type="ARBA" id="ARBA00022729"/>
    </source>
</evidence>
<evidence type="ECO:0000256" key="11">
    <source>
        <dbReference type="ARBA" id="ARBA00023257"/>
    </source>
</evidence>
<evidence type="ECO:0000256" key="4">
    <source>
        <dbReference type="ARBA" id="ARBA00022737"/>
    </source>
</evidence>
<evidence type="ECO:0000256" key="14">
    <source>
        <dbReference type="PROSITE-ProRule" id="PRU00043"/>
    </source>
</evidence>
<dbReference type="PANTHER" id="PTHR14139">
    <property type="entry name" value="CALSYNTENIN"/>
    <property type="match status" value="1"/>
</dbReference>
<dbReference type="EMBL" id="FR905632">
    <property type="protein sequence ID" value="CDQ80634.1"/>
    <property type="molecule type" value="Genomic_DNA"/>
</dbReference>
<evidence type="ECO:0000256" key="13">
    <source>
        <dbReference type="ARBA" id="ARBA00035015"/>
    </source>
</evidence>
<dbReference type="PANTHER" id="PTHR14139:SF3">
    <property type="entry name" value="CALSYNTENIN-2"/>
    <property type="match status" value="1"/>
</dbReference>
<evidence type="ECO:0000256" key="6">
    <source>
        <dbReference type="ARBA" id="ARBA00022889"/>
    </source>
</evidence>
<keyword evidence="7" id="KW-1133">Transmembrane helix</keyword>
<dbReference type="GO" id="GO:0007156">
    <property type="term" value="P:homophilic cell adhesion via plasma membrane adhesion molecules"/>
    <property type="evidence" value="ECO:0007669"/>
    <property type="project" value="InterPro"/>
</dbReference>
<protein>
    <recommendedName>
        <fullName evidence="15">Cadherin domain-containing protein</fullName>
    </recommendedName>
</protein>
<dbReference type="Pfam" id="PF00028">
    <property type="entry name" value="Cadherin"/>
    <property type="match status" value="1"/>
</dbReference>
<keyword evidence="8" id="KW-0770">Synapse</keyword>
<proteinExistence type="inferred from homology"/>
<dbReference type="InterPro" id="IPR015919">
    <property type="entry name" value="Cadherin-like_sf"/>
</dbReference>
<dbReference type="CDD" id="cd11304">
    <property type="entry name" value="Cadherin_repeat"/>
    <property type="match status" value="2"/>
</dbReference>
<keyword evidence="6" id="KW-0130">Cell adhesion</keyword>
<dbReference type="GO" id="GO:0005509">
    <property type="term" value="F:calcium ion binding"/>
    <property type="evidence" value="ECO:0007669"/>
    <property type="project" value="UniProtKB-UniRule"/>
</dbReference>
<gene>
    <name evidence="16" type="ORF">GSONMT00059036001</name>
</gene>
<dbReference type="PRINTS" id="PR00205">
    <property type="entry name" value="CADHERIN"/>
</dbReference>
<evidence type="ECO:0000313" key="17">
    <source>
        <dbReference type="Proteomes" id="UP000193380"/>
    </source>
</evidence>
<dbReference type="AlphaFoldDB" id="A0A060XU31"/>
<keyword evidence="2" id="KW-0812">Transmembrane</keyword>
<evidence type="ECO:0000256" key="10">
    <source>
        <dbReference type="ARBA" id="ARBA00023180"/>
    </source>
</evidence>
<reference evidence="16" key="2">
    <citation type="submission" date="2014-03" db="EMBL/GenBank/DDBJ databases">
        <authorList>
            <person name="Genoscope - CEA"/>
        </authorList>
    </citation>
    <scope>NUCLEOTIDE SEQUENCE</scope>
</reference>
<feature type="domain" description="Cadherin" evidence="15">
    <location>
        <begin position="72"/>
        <end position="172"/>
    </location>
</feature>
<keyword evidence="5 14" id="KW-0106">Calcium</keyword>
<evidence type="ECO:0000256" key="2">
    <source>
        <dbReference type="ARBA" id="ARBA00022692"/>
    </source>
</evidence>